<evidence type="ECO:0000313" key="1">
    <source>
        <dbReference type="EMBL" id="SEQ13272.1"/>
    </source>
</evidence>
<sequence>MKEKKASPSSNENEFNITLPSSVMEEFKCQGSLFAGTAAASKAIEALT</sequence>
<accession>A0A1H9DID5</accession>
<gene>
    <name evidence="1" type="ORF">SAMN05216522_101297</name>
</gene>
<proteinExistence type="predicted"/>
<feature type="non-terminal residue" evidence="1">
    <location>
        <position position="48"/>
    </location>
</feature>
<dbReference type="AlphaFoldDB" id="A0A1H9DID5"/>
<keyword evidence="2" id="KW-1185">Reference proteome</keyword>
<name>A0A1H9DID5_9GAMM</name>
<dbReference type="EMBL" id="FOGC01000001">
    <property type="protein sequence ID" value="SEQ13272.1"/>
    <property type="molecule type" value="Genomic_DNA"/>
</dbReference>
<dbReference type="STRING" id="988801.SAMN05216522_101297"/>
<reference evidence="2" key="1">
    <citation type="submission" date="2016-10" db="EMBL/GenBank/DDBJ databases">
        <authorList>
            <person name="Varghese N."/>
            <person name="Submissions S."/>
        </authorList>
    </citation>
    <scope>NUCLEOTIDE SEQUENCE [LARGE SCALE GENOMIC DNA]</scope>
    <source>
        <strain evidence="2">8N4</strain>
    </source>
</reference>
<evidence type="ECO:0000313" key="2">
    <source>
        <dbReference type="Proteomes" id="UP000242515"/>
    </source>
</evidence>
<organism evidence="1 2">
    <name type="scientific">Rosenbergiella nectarea</name>
    <dbReference type="NCBI Taxonomy" id="988801"/>
    <lineage>
        <taxon>Bacteria</taxon>
        <taxon>Pseudomonadati</taxon>
        <taxon>Pseudomonadota</taxon>
        <taxon>Gammaproteobacteria</taxon>
        <taxon>Enterobacterales</taxon>
        <taxon>Erwiniaceae</taxon>
        <taxon>Rosenbergiella</taxon>
    </lineage>
</organism>
<protein>
    <submittedName>
        <fullName evidence="1">Uncharacterized protein</fullName>
    </submittedName>
</protein>
<dbReference type="Proteomes" id="UP000242515">
    <property type="component" value="Unassembled WGS sequence"/>
</dbReference>